<evidence type="ECO:0000313" key="1">
    <source>
        <dbReference type="EMBL" id="OGK16837.1"/>
    </source>
</evidence>
<organism evidence="1 2">
    <name type="scientific">Candidatus Roizmanbacteria bacterium RIFCSPHIGHO2_01_FULL_39_12b</name>
    <dbReference type="NCBI Taxonomy" id="1802030"/>
    <lineage>
        <taxon>Bacteria</taxon>
        <taxon>Candidatus Roizmaniibacteriota</taxon>
    </lineage>
</organism>
<dbReference type="EMBL" id="MFZF01000010">
    <property type="protein sequence ID" value="OGK16837.1"/>
    <property type="molecule type" value="Genomic_DNA"/>
</dbReference>
<sequence>MMKSGEYSQSFADDVNVTVKNRNEKAKRSASLGVLSLALILGQRYWPDWREALLFYPLIFMTAVQMGRDLAVVASLRRQLPSKRRILESIRQFEKTIDPQMADFYSFLKLTSPDEIPSYEGGEFARIGSFLKGAGVLVETQPKVKSVKTDSDDINGHTISVTSNTIGDKELHPTEDREYFAFRFNFSTLSDRVESVFLYQSIQWSKETVRILRTNRRAKNQKESQGYCGGAVVLVPDRGNSELFAHLTNLGYLMNTDSPLNGQISFAPQNVEKPWGGYKKDQPINFYYVGVVNGAHIWAAEHREFGYF</sequence>
<name>A0A1F7GD97_9BACT</name>
<dbReference type="Proteomes" id="UP000178372">
    <property type="component" value="Unassembled WGS sequence"/>
</dbReference>
<proteinExistence type="predicted"/>
<protein>
    <submittedName>
        <fullName evidence="1">Uncharacterized protein</fullName>
    </submittedName>
</protein>
<dbReference type="AlphaFoldDB" id="A0A1F7GD97"/>
<accession>A0A1F7GD97</accession>
<comment type="caution">
    <text evidence="1">The sequence shown here is derived from an EMBL/GenBank/DDBJ whole genome shotgun (WGS) entry which is preliminary data.</text>
</comment>
<evidence type="ECO:0000313" key="2">
    <source>
        <dbReference type="Proteomes" id="UP000178372"/>
    </source>
</evidence>
<reference evidence="1 2" key="1">
    <citation type="journal article" date="2016" name="Nat. Commun.">
        <title>Thousands of microbial genomes shed light on interconnected biogeochemical processes in an aquifer system.</title>
        <authorList>
            <person name="Anantharaman K."/>
            <person name="Brown C.T."/>
            <person name="Hug L.A."/>
            <person name="Sharon I."/>
            <person name="Castelle C.J."/>
            <person name="Probst A.J."/>
            <person name="Thomas B.C."/>
            <person name="Singh A."/>
            <person name="Wilkins M.J."/>
            <person name="Karaoz U."/>
            <person name="Brodie E.L."/>
            <person name="Williams K.H."/>
            <person name="Hubbard S.S."/>
            <person name="Banfield J.F."/>
        </authorList>
    </citation>
    <scope>NUCLEOTIDE SEQUENCE [LARGE SCALE GENOMIC DNA]</scope>
</reference>
<gene>
    <name evidence="1" type="ORF">A2690_03625</name>
</gene>